<dbReference type="EMBL" id="JGZL01000016">
    <property type="protein sequence ID" value="KFI85393.1"/>
    <property type="molecule type" value="Genomic_DNA"/>
</dbReference>
<dbReference type="Pfam" id="PF00899">
    <property type="entry name" value="ThiF"/>
    <property type="match status" value="1"/>
</dbReference>
<dbReference type="eggNOG" id="COG0476">
    <property type="taxonomic scope" value="Bacteria"/>
</dbReference>
<dbReference type="EC" id="2.7.7.73" evidence="2"/>
<evidence type="ECO:0000313" key="2">
    <source>
        <dbReference type="EMBL" id="KFI85393.1"/>
    </source>
</evidence>
<sequence length="347" mass="38050">MLLTSQTLMGQFAQDGLVLGLGTKQTVIAEKDADRILATLHWFLAPRSDKEVDDAAQSGQIVMADVEKLIELKALIRRPEGADRFAGVYRKTALYYDQIFGNGQEVLQAFTDYTFYLVGAGGIGNFTGYALAMHPTKGLYITDFDIVEESNLNRQFLFTEDDLGKHKASLLKERLQLRNPEVHIEYSLEGGNTESLDKALSSTDGKKFAIVSADSEGLLAEITPVLVKHQTPFLNVGYLNDISVIGPLWAPGHACPLCGNTLSLVPSSASSKVERYLKDINANYSAPSAFPNNAVASSMAMLDVAAFVSANYDLVQSFDKRLGMANGSWKRMELPIRRDPECKYCGC</sequence>
<dbReference type="GO" id="GO:0016779">
    <property type="term" value="F:nucleotidyltransferase activity"/>
    <property type="evidence" value="ECO:0007669"/>
    <property type="project" value="UniProtKB-KW"/>
</dbReference>
<dbReference type="GO" id="GO:0005737">
    <property type="term" value="C:cytoplasm"/>
    <property type="evidence" value="ECO:0007669"/>
    <property type="project" value="TreeGrafter"/>
</dbReference>
<dbReference type="AlphaFoldDB" id="A0A087CQ43"/>
<dbReference type="PANTHER" id="PTHR10953:SF102">
    <property type="entry name" value="ADENYLYLTRANSFERASE AND SULFURTRANSFERASE MOCS3"/>
    <property type="match status" value="1"/>
</dbReference>
<dbReference type="SUPFAM" id="SSF69572">
    <property type="entry name" value="Activating enzymes of the ubiquitin-like proteins"/>
    <property type="match status" value="1"/>
</dbReference>
<evidence type="ECO:0000259" key="1">
    <source>
        <dbReference type="Pfam" id="PF00899"/>
    </source>
</evidence>
<dbReference type="PANTHER" id="PTHR10953">
    <property type="entry name" value="UBIQUITIN-ACTIVATING ENZYME E1"/>
    <property type="match status" value="1"/>
</dbReference>
<evidence type="ECO:0000313" key="3">
    <source>
        <dbReference type="Proteomes" id="UP000029078"/>
    </source>
</evidence>
<dbReference type="InterPro" id="IPR045886">
    <property type="entry name" value="ThiF/MoeB/HesA"/>
</dbReference>
<keyword evidence="2" id="KW-0808">Transferase</keyword>
<comment type="caution">
    <text evidence="2">The sequence shown here is derived from an EMBL/GenBank/DDBJ whole genome shotgun (WGS) entry which is preliminary data.</text>
</comment>
<dbReference type="STRING" id="78346.BRUM_1758"/>
<name>A0A087CQ43_BIFRU</name>
<dbReference type="CDD" id="cd01483">
    <property type="entry name" value="E1_enzyme_family"/>
    <property type="match status" value="1"/>
</dbReference>
<feature type="domain" description="THIF-type NAD/FAD binding fold" evidence="1">
    <location>
        <begin position="103"/>
        <end position="342"/>
    </location>
</feature>
<keyword evidence="3" id="KW-1185">Reference proteome</keyword>
<keyword evidence="2" id="KW-0548">Nucleotidyltransferase</keyword>
<dbReference type="Proteomes" id="UP000029078">
    <property type="component" value="Unassembled WGS sequence"/>
</dbReference>
<dbReference type="Gene3D" id="3.40.50.720">
    <property type="entry name" value="NAD(P)-binding Rossmann-like Domain"/>
    <property type="match status" value="1"/>
</dbReference>
<proteinExistence type="predicted"/>
<dbReference type="InterPro" id="IPR000594">
    <property type="entry name" value="ThiF_NAD_FAD-bd"/>
</dbReference>
<dbReference type="InterPro" id="IPR035985">
    <property type="entry name" value="Ubiquitin-activating_enz"/>
</dbReference>
<dbReference type="GO" id="GO:0008641">
    <property type="term" value="F:ubiquitin-like modifier activating enzyme activity"/>
    <property type="evidence" value="ECO:0007669"/>
    <property type="project" value="InterPro"/>
</dbReference>
<reference evidence="2 3" key="1">
    <citation type="submission" date="2014-03" db="EMBL/GenBank/DDBJ databases">
        <title>Genomics of Bifidobacteria.</title>
        <authorList>
            <person name="Ventura M."/>
            <person name="Milani C."/>
            <person name="Lugli G.A."/>
        </authorList>
    </citation>
    <scope>NUCLEOTIDE SEQUENCE [LARGE SCALE GENOMIC DNA]</scope>
    <source>
        <strain evidence="2 3">LMG 21811</strain>
    </source>
</reference>
<accession>A0A087CQ43</accession>
<dbReference type="RefSeq" id="WP_051592945.1">
    <property type="nucleotide sequence ID" value="NZ_JGZL01000016.1"/>
</dbReference>
<dbReference type="GO" id="GO:0004792">
    <property type="term" value="F:thiosulfate-cyanide sulfurtransferase activity"/>
    <property type="evidence" value="ECO:0007669"/>
    <property type="project" value="TreeGrafter"/>
</dbReference>
<protein>
    <submittedName>
        <fullName evidence="2">MccB-like protein</fullName>
        <ecNumber evidence="2">2.7.7.73</ecNumber>
    </submittedName>
</protein>
<organism evidence="2 3">
    <name type="scientific">Bifidobacterium ruminantium</name>
    <dbReference type="NCBI Taxonomy" id="78346"/>
    <lineage>
        <taxon>Bacteria</taxon>
        <taxon>Bacillati</taxon>
        <taxon>Actinomycetota</taxon>
        <taxon>Actinomycetes</taxon>
        <taxon>Bifidobacteriales</taxon>
        <taxon>Bifidobacteriaceae</taxon>
        <taxon>Bifidobacterium</taxon>
    </lineage>
</organism>
<gene>
    <name evidence="2" type="ORF">BRUM_1758</name>
</gene>